<dbReference type="SUPFAM" id="SSF56935">
    <property type="entry name" value="Porins"/>
    <property type="match status" value="1"/>
</dbReference>
<dbReference type="Gene3D" id="2.60.40.1120">
    <property type="entry name" value="Carboxypeptidase-like, regulatory domain"/>
    <property type="match status" value="1"/>
</dbReference>
<dbReference type="PANTHER" id="PTHR30069">
    <property type="entry name" value="TONB-DEPENDENT OUTER MEMBRANE RECEPTOR"/>
    <property type="match status" value="1"/>
</dbReference>
<dbReference type="Pfam" id="PF07715">
    <property type="entry name" value="Plug"/>
    <property type="match status" value="1"/>
</dbReference>
<evidence type="ECO:0000256" key="6">
    <source>
        <dbReference type="ARBA" id="ARBA00023237"/>
    </source>
</evidence>
<name>A0A382D0I9_9ZZZZ</name>
<dbReference type="InterPro" id="IPR037066">
    <property type="entry name" value="Plug_dom_sf"/>
</dbReference>
<keyword evidence="5" id="KW-0472">Membrane</keyword>
<evidence type="ECO:0000259" key="9">
    <source>
        <dbReference type="Pfam" id="PF14905"/>
    </source>
</evidence>
<dbReference type="PROSITE" id="PS52016">
    <property type="entry name" value="TONB_DEPENDENT_REC_3"/>
    <property type="match status" value="1"/>
</dbReference>
<keyword evidence="6" id="KW-0998">Cell outer membrane</keyword>
<dbReference type="InterPro" id="IPR041700">
    <property type="entry name" value="OMP_b-brl_3"/>
</dbReference>
<feature type="region of interest" description="Disordered" evidence="7">
    <location>
        <begin position="421"/>
        <end position="448"/>
    </location>
</feature>
<keyword evidence="3" id="KW-0812">Transmembrane</keyword>
<dbReference type="InterPro" id="IPR039426">
    <property type="entry name" value="TonB-dep_rcpt-like"/>
</dbReference>
<protein>
    <recommendedName>
        <fullName evidence="11">TonB-dependent receptor plug domain-containing protein</fullName>
    </recommendedName>
</protein>
<dbReference type="InterPro" id="IPR036942">
    <property type="entry name" value="Beta-barrel_TonB_sf"/>
</dbReference>
<sequence length="534" mass="59191">MEVKMKGFFKRTVFFLIYIFSIQNIFGHKDHSNRPAMPAIGIIQGTIIDSTTTKPIEYASVSLVDLEHNELVTGGLTDKNGILNITGIPLGKYVAVIEFIGYKKKEIGPINLFPGEGSGIRYDLGQVKLGISAVNMEAVDVVGNESVFIQTIDKKIFNVGRDLSSTGGTGSDVLRKIPSVDVDIDGVVSIAGDANVTILVDGKRSGRTGSGRRGEVENIAASMIEKVEVITNPSAKYDPDGVGGIINIVLKRGALDGFNGNVSAMGGEYNQQNLNGNVNYRTDKLNLFTSANFRTGDRIGDGVRQFQYVYPDETDSLFQNTSRTRTPDNLGFRIGGDYYPTKASTLGYTFDISEHKELEQEEFNYIANTFDRDLVGQTVHTTEHDDGNHMDHVLTYENKFDSQEQLLKAYVSYSHEIDDVHEHGGSETEHNSVEDENETDTKEKNDNLTLSIDYEDEFGEDLAIEVGAKATLRNFGTDLNYLSEDYDNNYDEDIYAAYLVTRYDFTDRFGLKLGARYEQVETKATLTGPTEHDS</sequence>
<evidence type="ECO:0000256" key="3">
    <source>
        <dbReference type="ARBA" id="ARBA00022692"/>
    </source>
</evidence>
<dbReference type="PANTHER" id="PTHR30069:SF29">
    <property type="entry name" value="HEMOGLOBIN AND HEMOGLOBIN-HAPTOGLOBIN-BINDING PROTEIN 1-RELATED"/>
    <property type="match status" value="1"/>
</dbReference>
<keyword evidence="2" id="KW-0813">Transport</keyword>
<evidence type="ECO:0000259" key="8">
    <source>
        <dbReference type="Pfam" id="PF07715"/>
    </source>
</evidence>
<dbReference type="GO" id="GO:0044718">
    <property type="term" value="P:siderophore transmembrane transport"/>
    <property type="evidence" value="ECO:0007669"/>
    <property type="project" value="TreeGrafter"/>
</dbReference>
<keyword evidence="4" id="KW-0732">Signal</keyword>
<feature type="domain" description="Outer membrane protein beta-barrel" evidence="9">
    <location>
        <begin position="399"/>
        <end position="531"/>
    </location>
</feature>
<dbReference type="Gene3D" id="2.170.130.10">
    <property type="entry name" value="TonB-dependent receptor, plug domain"/>
    <property type="match status" value="1"/>
</dbReference>
<dbReference type="GO" id="GO:0015344">
    <property type="term" value="F:siderophore uptake transmembrane transporter activity"/>
    <property type="evidence" value="ECO:0007669"/>
    <property type="project" value="TreeGrafter"/>
</dbReference>
<evidence type="ECO:0000313" key="10">
    <source>
        <dbReference type="EMBL" id="SVB31968.1"/>
    </source>
</evidence>
<dbReference type="InterPro" id="IPR012910">
    <property type="entry name" value="Plug_dom"/>
</dbReference>
<evidence type="ECO:0008006" key="11">
    <source>
        <dbReference type="Google" id="ProtNLM"/>
    </source>
</evidence>
<feature type="non-terminal residue" evidence="10">
    <location>
        <position position="534"/>
    </location>
</feature>
<dbReference type="AlphaFoldDB" id="A0A382D0I9"/>
<evidence type="ECO:0000256" key="2">
    <source>
        <dbReference type="ARBA" id="ARBA00022448"/>
    </source>
</evidence>
<gene>
    <name evidence="10" type="ORF">METZ01_LOCUS184822</name>
</gene>
<feature type="domain" description="TonB-dependent receptor plug" evidence="8">
    <location>
        <begin position="169"/>
        <end position="245"/>
    </location>
</feature>
<dbReference type="GO" id="GO:0009279">
    <property type="term" value="C:cell outer membrane"/>
    <property type="evidence" value="ECO:0007669"/>
    <property type="project" value="UniProtKB-SubCell"/>
</dbReference>
<organism evidence="10">
    <name type="scientific">marine metagenome</name>
    <dbReference type="NCBI Taxonomy" id="408172"/>
    <lineage>
        <taxon>unclassified sequences</taxon>
        <taxon>metagenomes</taxon>
        <taxon>ecological metagenomes</taxon>
    </lineage>
</organism>
<reference evidence="10" key="1">
    <citation type="submission" date="2018-05" db="EMBL/GenBank/DDBJ databases">
        <authorList>
            <person name="Lanie J.A."/>
            <person name="Ng W.-L."/>
            <person name="Kazmierczak K.M."/>
            <person name="Andrzejewski T.M."/>
            <person name="Davidsen T.M."/>
            <person name="Wayne K.J."/>
            <person name="Tettelin H."/>
            <person name="Glass J.I."/>
            <person name="Rusch D."/>
            <person name="Podicherti R."/>
            <person name="Tsui H.-C.T."/>
            <person name="Winkler M.E."/>
        </authorList>
    </citation>
    <scope>NUCLEOTIDE SEQUENCE</scope>
</reference>
<dbReference type="InterPro" id="IPR008969">
    <property type="entry name" value="CarboxyPept-like_regulatory"/>
</dbReference>
<evidence type="ECO:0000256" key="1">
    <source>
        <dbReference type="ARBA" id="ARBA00004571"/>
    </source>
</evidence>
<dbReference type="Gene3D" id="2.40.170.20">
    <property type="entry name" value="TonB-dependent receptor, beta-barrel domain"/>
    <property type="match status" value="1"/>
</dbReference>
<proteinExistence type="predicted"/>
<dbReference type="Pfam" id="PF14905">
    <property type="entry name" value="OMP_b-brl_3"/>
    <property type="match status" value="1"/>
</dbReference>
<dbReference type="Pfam" id="PF13620">
    <property type="entry name" value="CarboxypepD_reg"/>
    <property type="match status" value="1"/>
</dbReference>
<comment type="subcellular location">
    <subcellularLocation>
        <location evidence="1">Cell outer membrane</location>
        <topology evidence="1">Multi-pass membrane protein</topology>
    </subcellularLocation>
</comment>
<dbReference type="EMBL" id="UINC01037057">
    <property type="protein sequence ID" value="SVB31968.1"/>
    <property type="molecule type" value="Genomic_DNA"/>
</dbReference>
<feature type="compositionally biased region" description="Basic and acidic residues" evidence="7">
    <location>
        <begin position="421"/>
        <end position="446"/>
    </location>
</feature>
<evidence type="ECO:0000256" key="4">
    <source>
        <dbReference type="ARBA" id="ARBA00022729"/>
    </source>
</evidence>
<evidence type="ECO:0000256" key="5">
    <source>
        <dbReference type="ARBA" id="ARBA00023136"/>
    </source>
</evidence>
<evidence type="ECO:0000256" key="7">
    <source>
        <dbReference type="SAM" id="MobiDB-lite"/>
    </source>
</evidence>
<dbReference type="SUPFAM" id="SSF49464">
    <property type="entry name" value="Carboxypeptidase regulatory domain-like"/>
    <property type="match status" value="1"/>
</dbReference>
<accession>A0A382D0I9</accession>